<dbReference type="RefSeq" id="WP_220108006.1">
    <property type="nucleotide sequence ID" value="NZ_JAHZST010000001.1"/>
</dbReference>
<protein>
    <submittedName>
        <fullName evidence="10">ABC transporter permease</fullName>
    </submittedName>
</protein>
<name>A0ABS7DZT4_9GAMM</name>
<keyword evidence="3" id="KW-1003">Cell membrane</keyword>
<dbReference type="Gene3D" id="1.10.3720.10">
    <property type="entry name" value="MetI-like"/>
    <property type="match status" value="1"/>
</dbReference>
<sequence>MARYLLRRLNLFLATSLVLFAVLFIVTSQFPVEQRFALTGIQSPSAEQIAQIEADYKLNSGKFNQFIAYLQQRLGGNLGISATSQRPVADELASVLPASFELAAVAGFLALAFGLPLGILASLSRHKVTQHTIMAITLTGYSIPVFWLGLTLSLWFGVQLGWLPISGRLNLLYEIEPVTGFILIDTLISSSPYSTSAFLDALLHIILPAVTLAVLPFTVVVRITRAAMISIMEQTYIKAAEARGLHTSRIVLRHALPNALIPVIKNLGLMLGTFASYAIVVEVIFSWPGVGAWLVSGIYQRDYTAIQGGVLAVALIIIFLSIMIEVLHTTMNPLSRKELYASN</sequence>
<dbReference type="InterPro" id="IPR035906">
    <property type="entry name" value="MetI-like_sf"/>
</dbReference>
<keyword evidence="6 8" id="KW-0472">Membrane</keyword>
<reference evidence="10 11" key="1">
    <citation type="submission" date="2021-07" db="EMBL/GenBank/DDBJ databases">
        <title>Shewanella sp. nov, isolated from SCS.</title>
        <authorList>
            <person name="Cao W.R."/>
        </authorList>
    </citation>
    <scope>NUCLEOTIDE SEQUENCE [LARGE SCALE GENOMIC DNA]</scope>
    <source>
        <strain evidence="10 11">NR704-98</strain>
    </source>
</reference>
<organism evidence="10 11">
    <name type="scientific">Shewanella nanhaiensis</name>
    <dbReference type="NCBI Taxonomy" id="2864872"/>
    <lineage>
        <taxon>Bacteria</taxon>
        <taxon>Pseudomonadati</taxon>
        <taxon>Pseudomonadota</taxon>
        <taxon>Gammaproteobacteria</taxon>
        <taxon>Alteromonadales</taxon>
        <taxon>Shewanellaceae</taxon>
        <taxon>Shewanella</taxon>
    </lineage>
</organism>
<feature type="transmembrane region" description="Helical" evidence="8">
    <location>
        <begin position="201"/>
        <end position="223"/>
    </location>
</feature>
<gene>
    <name evidence="10" type="ORF">K0625_01315</name>
</gene>
<evidence type="ECO:0000256" key="6">
    <source>
        <dbReference type="ARBA" id="ARBA00023136"/>
    </source>
</evidence>
<evidence type="ECO:0000256" key="7">
    <source>
        <dbReference type="ARBA" id="ARBA00024202"/>
    </source>
</evidence>
<feature type="transmembrane region" description="Helical" evidence="8">
    <location>
        <begin position="305"/>
        <end position="327"/>
    </location>
</feature>
<proteinExistence type="inferred from homology"/>
<keyword evidence="2 8" id="KW-0813">Transport</keyword>
<feature type="transmembrane region" description="Helical" evidence="8">
    <location>
        <begin position="12"/>
        <end position="30"/>
    </location>
</feature>
<dbReference type="InterPro" id="IPR000515">
    <property type="entry name" value="MetI-like"/>
</dbReference>
<feature type="domain" description="ABC transmembrane type-1" evidence="9">
    <location>
        <begin position="96"/>
        <end position="328"/>
    </location>
</feature>
<evidence type="ECO:0000256" key="1">
    <source>
        <dbReference type="ARBA" id="ARBA00004651"/>
    </source>
</evidence>
<keyword evidence="5 8" id="KW-1133">Transmembrane helix</keyword>
<evidence type="ECO:0000256" key="3">
    <source>
        <dbReference type="ARBA" id="ARBA00022475"/>
    </source>
</evidence>
<feature type="transmembrane region" description="Helical" evidence="8">
    <location>
        <begin position="274"/>
        <end position="299"/>
    </location>
</feature>
<evidence type="ECO:0000256" key="8">
    <source>
        <dbReference type="RuleBase" id="RU363032"/>
    </source>
</evidence>
<evidence type="ECO:0000259" key="9">
    <source>
        <dbReference type="PROSITE" id="PS50928"/>
    </source>
</evidence>
<feature type="transmembrane region" description="Helical" evidence="8">
    <location>
        <begin position="135"/>
        <end position="158"/>
    </location>
</feature>
<evidence type="ECO:0000313" key="11">
    <source>
        <dbReference type="Proteomes" id="UP001195963"/>
    </source>
</evidence>
<dbReference type="CDD" id="cd06261">
    <property type="entry name" value="TM_PBP2"/>
    <property type="match status" value="1"/>
</dbReference>
<dbReference type="PANTHER" id="PTHR43163">
    <property type="entry name" value="DIPEPTIDE TRANSPORT SYSTEM PERMEASE PROTEIN DPPB-RELATED"/>
    <property type="match status" value="1"/>
</dbReference>
<dbReference type="SUPFAM" id="SSF161098">
    <property type="entry name" value="MetI-like"/>
    <property type="match status" value="1"/>
</dbReference>
<keyword evidence="4 8" id="KW-0812">Transmembrane</keyword>
<comment type="caution">
    <text evidence="10">The sequence shown here is derived from an EMBL/GenBank/DDBJ whole genome shotgun (WGS) entry which is preliminary data.</text>
</comment>
<keyword evidence="11" id="KW-1185">Reference proteome</keyword>
<dbReference type="EMBL" id="JAHZST010000001">
    <property type="protein sequence ID" value="MBW8182292.1"/>
    <property type="molecule type" value="Genomic_DNA"/>
</dbReference>
<dbReference type="Pfam" id="PF00528">
    <property type="entry name" value="BPD_transp_1"/>
    <property type="match status" value="1"/>
</dbReference>
<comment type="subcellular location">
    <subcellularLocation>
        <location evidence="1 8">Cell membrane</location>
        <topology evidence="1 8">Multi-pass membrane protein</topology>
    </subcellularLocation>
</comment>
<evidence type="ECO:0000256" key="2">
    <source>
        <dbReference type="ARBA" id="ARBA00022448"/>
    </source>
</evidence>
<dbReference type="PROSITE" id="PS50928">
    <property type="entry name" value="ABC_TM1"/>
    <property type="match status" value="1"/>
</dbReference>
<comment type="similarity">
    <text evidence="7">Belongs to the binding-protein-dependent transport system permease family. OppBC subfamily.</text>
</comment>
<dbReference type="PANTHER" id="PTHR43163:SF6">
    <property type="entry name" value="DIPEPTIDE TRANSPORT SYSTEM PERMEASE PROTEIN DPPB-RELATED"/>
    <property type="match status" value="1"/>
</dbReference>
<feature type="transmembrane region" description="Helical" evidence="8">
    <location>
        <begin position="102"/>
        <end position="123"/>
    </location>
</feature>
<evidence type="ECO:0000256" key="4">
    <source>
        <dbReference type="ARBA" id="ARBA00022692"/>
    </source>
</evidence>
<evidence type="ECO:0000313" key="10">
    <source>
        <dbReference type="EMBL" id="MBW8182292.1"/>
    </source>
</evidence>
<accession>A0ABS7DZT4</accession>
<dbReference type="Proteomes" id="UP001195963">
    <property type="component" value="Unassembled WGS sequence"/>
</dbReference>
<evidence type="ECO:0000256" key="5">
    <source>
        <dbReference type="ARBA" id="ARBA00022989"/>
    </source>
</evidence>